<dbReference type="InterPro" id="IPR029060">
    <property type="entry name" value="PIN-like_dom_sf"/>
</dbReference>
<dbReference type="PANTHER" id="PTHR42188">
    <property type="entry name" value="23S RRNA-SPECIFIC ENDONUCLEASE VAPC20"/>
    <property type="match status" value="1"/>
</dbReference>
<dbReference type="SUPFAM" id="SSF88723">
    <property type="entry name" value="PIN domain-like"/>
    <property type="match status" value="1"/>
</dbReference>
<evidence type="ECO:0000313" key="2">
    <source>
        <dbReference type="EMBL" id="PIQ70099.1"/>
    </source>
</evidence>
<dbReference type="GO" id="GO:0004521">
    <property type="term" value="F:RNA endonuclease activity"/>
    <property type="evidence" value="ECO:0007669"/>
    <property type="project" value="InterPro"/>
</dbReference>
<dbReference type="AlphaFoldDB" id="A0A2H0KFS7"/>
<sequence length="136" mass="15754">MTYFFDASFLIALFNSEDLFHSKAAEIIKNAEPHSPFFITSNIAVAETVNALFRANGVIVTKKFISSFKKSNIEEFFVTKEIFSLSYKLLFQQKSKNKLNLFDCLHLETMKHLKVDTIFTFDSDFKNFVKINEIDT</sequence>
<evidence type="ECO:0000259" key="1">
    <source>
        <dbReference type="Pfam" id="PF01850"/>
    </source>
</evidence>
<dbReference type="GO" id="GO:0016075">
    <property type="term" value="P:rRNA catabolic process"/>
    <property type="evidence" value="ECO:0007669"/>
    <property type="project" value="TreeGrafter"/>
</dbReference>
<dbReference type="Proteomes" id="UP000231371">
    <property type="component" value="Unassembled WGS sequence"/>
</dbReference>
<evidence type="ECO:0000313" key="3">
    <source>
        <dbReference type="Proteomes" id="UP000231371"/>
    </source>
</evidence>
<dbReference type="Gene3D" id="3.40.50.1010">
    <property type="entry name" value="5'-nuclease"/>
    <property type="match status" value="1"/>
</dbReference>
<dbReference type="InterPro" id="IPR039018">
    <property type="entry name" value="VapC20-like"/>
</dbReference>
<dbReference type="Pfam" id="PF01850">
    <property type="entry name" value="PIN"/>
    <property type="match status" value="1"/>
</dbReference>
<comment type="caution">
    <text evidence="2">The sequence shown here is derived from an EMBL/GenBank/DDBJ whole genome shotgun (WGS) entry which is preliminary data.</text>
</comment>
<dbReference type="PANTHER" id="PTHR42188:SF1">
    <property type="entry name" value="23S RRNA-SPECIFIC ENDONUCLEASE VAPC20"/>
    <property type="match status" value="1"/>
</dbReference>
<protein>
    <recommendedName>
        <fullName evidence="1">PIN domain-containing protein</fullName>
    </recommendedName>
</protein>
<name>A0A2H0KFS7_9BACT</name>
<proteinExistence type="predicted"/>
<feature type="domain" description="PIN" evidence="1">
    <location>
        <begin position="3"/>
        <end position="128"/>
    </location>
</feature>
<accession>A0A2H0KFS7</accession>
<reference evidence="2 3" key="1">
    <citation type="submission" date="2017-09" db="EMBL/GenBank/DDBJ databases">
        <title>Depth-based differentiation of microbial function through sediment-hosted aquifers and enrichment of novel symbionts in the deep terrestrial subsurface.</title>
        <authorList>
            <person name="Probst A.J."/>
            <person name="Ladd B."/>
            <person name="Jarett J.K."/>
            <person name="Geller-Mcgrath D.E."/>
            <person name="Sieber C.M."/>
            <person name="Emerson J.B."/>
            <person name="Anantharaman K."/>
            <person name="Thomas B.C."/>
            <person name="Malmstrom R."/>
            <person name="Stieglmeier M."/>
            <person name="Klingl A."/>
            <person name="Woyke T."/>
            <person name="Ryan C.M."/>
            <person name="Banfield J.F."/>
        </authorList>
    </citation>
    <scope>NUCLEOTIDE SEQUENCE [LARGE SCALE GENOMIC DNA]</scope>
    <source>
        <strain evidence="2">CG11_big_fil_rev_8_21_14_0_20_40_12</strain>
    </source>
</reference>
<gene>
    <name evidence="2" type="ORF">COV89_02355</name>
</gene>
<organism evidence="2 3">
    <name type="scientific">Candidatus Shapirobacteria bacterium CG11_big_fil_rev_8_21_14_0_20_40_12</name>
    <dbReference type="NCBI Taxonomy" id="1974889"/>
    <lineage>
        <taxon>Bacteria</taxon>
        <taxon>Candidatus Shapironibacteriota</taxon>
    </lineage>
</organism>
<dbReference type="EMBL" id="PCVI01000036">
    <property type="protein sequence ID" value="PIQ70099.1"/>
    <property type="molecule type" value="Genomic_DNA"/>
</dbReference>
<dbReference type="InterPro" id="IPR002716">
    <property type="entry name" value="PIN_dom"/>
</dbReference>